<gene>
    <name evidence="1" type="ORF">CC84DRAFT_69556</name>
</gene>
<name>A0A177CX74_9PLEO</name>
<proteinExistence type="predicted"/>
<dbReference type="InParanoid" id="A0A177CX74"/>
<evidence type="ECO:0000313" key="2">
    <source>
        <dbReference type="Proteomes" id="UP000077069"/>
    </source>
</evidence>
<dbReference type="RefSeq" id="XP_018042520.1">
    <property type="nucleotide sequence ID" value="XM_018187094.1"/>
</dbReference>
<dbReference type="EMBL" id="KV441548">
    <property type="protein sequence ID" value="OAG12155.1"/>
    <property type="molecule type" value="Genomic_DNA"/>
</dbReference>
<reference evidence="1 2" key="1">
    <citation type="submission" date="2016-05" db="EMBL/GenBank/DDBJ databases">
        <title>Comparative analysis of secretome profiles of manganese(II)-oxidizing ascomycete fungi.</title>
        <authorList>
            <consortium name="DOE Joint Genome Institute"/>
            <person name="Zeiner C.A."/>
            <person name="Purvine S.O."/>
            <person name="Zink E.M."/>
            <person name="Wu S."/>
            <person name="Pasa-Tolic L."/>
            <person name="Chaput D.L."/>
            <person name="Haridas S."/>
            <person name="Grigoriev I.V."/>
            <person name="Santelli C.M."/>
            <person name="Hansel C.M."/>
        </authorList>
    </citation>
    <scope>NUCLEOTIDE SEQUENCE [LARGE SCALE GENOMIC DNA]</scope>
    <source>
        <strain evidence="1 2">AP3s5-JAC2a</strain>
    </source>
</reference>
<dbReference type="Proteomes" id="UP000077069">
    <property type="component" value="Unassembled WGS sequence"/>
</dbReference>
<dbReference type="AlphaFoldDB" id="A0A177CX74"/>
<organism evidence="1 2">
    <name type="scientific">Paraphaeosphaeria sporulosa</name>
    <dbReference type="NCBI Taxonomy" id="1460663"/>
    <lineage>
        <taxon>Eukaryota</taxon>
        <taxon>Fungi</taxon>
        <taxon>Dikarya</taxon>
        <taxon>Ascomycota</taxon>
        <taxon>Pezizomycotina</taxon>
        <taxon>Dothideomycetes</taxon>
        <taxon>Pleosporomycetidae</taxon>
        <taxon>Pleosporales</taxon>
        <taxon>Massarineae</taxon>
        <taxon>Didymosphaeriaceae</taxon>
        <taxon>Paraphaeosphaeria</taxon>
    </lineage>
</organism>
<accession>A0A177CX74</accession>
<protein>
    <submittedName>
        <fullName evidence="1">Uncharacterized protein</fullName>
    </submittedName>
</protein>
<evidence type="ECO:0000313" key="1">
    <source>
        <dbReference type="EMBL" id="OAG12155.1"/>
    </source>
</evidence>
<sequence length="123" mass="14433">MKDLGSFSESFFTAISLLARVIAILPPFYSCTLPFPHRQAFAGLLSFQCFILNQHFWVSEPSSCSKGTHYFRHLSQFKAHVNDVFFSLHLKLLHVYKWRWEDHLQMSLFKVAKQRSLCVFFVV</sequence>
<keyword evidence="2" id="KW-1185">Reference proteome</keyword>
<dbReference type="GeneID" id="28770580"/>